<feature type="compositionally biased region" description="Basic and acidic residues" evidence="7">
    <location>
        <begin position="629"/>
        <end position="646"/>
    </location>
</feature>
<evidence type="ECO:0000313" key="9">
    <source>
        <dbReference type="Proteomes" id="UP000054053"/>
    </source>
</evidence>
<dbReference type="AlphaFoldDB" id="A0A1B5KTG2"/>
<organism evidence="8 9">
    <name type="scientific">Ustilaginoidea virens</name>
    <name type="common">Rice false smut fungus</name>
    <name type="synonym">Villosiclava virens</name>
    <dbReference type="NCBI Taxonomy" id="1159556"/>
    <lineage>
        <taxon>Eukaryota</taxon>
        <taxon>Fungi</taxon>
        <taxon>Dikarya</taxon>
        <taxon>Ascomycota</taxon>
        <taxon>Pezizomycotina</taxon>
        <taxon>Sordariomycetes</taxon>
        <taxon>Hypocreomycetidae</taxon>
        <taxon>Hypocreales</taxon>
        <taxon>Clavicipitaceae</taxon>
        <taxon>Ustilaginoidea</taxon>
    </lineage>
</organism>
<accession>A0A1B5KTG2</accession>
<proteinExistence type="inferred from homology"/>
<feature type="region of interest" description="Disordered" evidence="7">
    <location>
        <begin position="1"/>
        <end position="79"/>
    </location>
</feature>
<comment type="similarity">
    <text evidence="2">Belongs to the SNU66/SART1 family.</text>
</comment>
<dbReference type="InterPro" id="IPR005011">
    <property type="entry name" value="SNU66/SART1"/>
</dbReference>
<evidence type="ECO:0008006" key="10">
    <source>
        <dbReference type="Google" id="ProtNLM"/>
    </source>
</evidence>
<evidence type="ECO:0000256" key="5">
    <source>
        <dbReference type="ARBA" id="ARBA00023242"/>
    </source>
</evidence>
<feature type="region of interest" description="Disordered" evidence="7">
    <location>
        <begin position="374"/>
        <end position="496"/>
    </location>
</feature>
<evidence type="ECO:0000256" key="7">
    <source>
        <dbReference type="SAM" id="MobiDB-lite"/>
    </source>
</evidence>
<dbReference type="GO" id="GO:0046540">
    <property type="term" value="C:U4/U6 x U5 tri-snRNP complex"/>
    <property type="evidence" value="ECO:0007669"/>
    <property type="project" value="InterPro"/>
</dbReference>
<evidence type="ECO:0000256" key="2">
    <source>
        <dbReference type="ARBA" id="ARBA00006076"/>
    </source>
</evidence>
<dbReference type="GO" id="GO:0045292">
    <property type="term" value="P:mRNA cis splicing, via spliceosome"/>
    <property type="evidence" value="ECO:0007669"/>
    <property type="project" value="TreeGrafter"/>
</dbReference>
<feature type="compositionally biased region" description="Basic and acidic residues" evidence="7">
    <location>
        <begin position="341"/>
        <end position="350"/>
    </location>
</feature>
<keyword evidence="3" id="KW-0507">mRNA processing</keyword>
<evidence type="ECO:0000256" key="1">
    <source>
        <dbReference type="ARBA" id="ARBA00004123"/>
    </source>
</evidence>
<feature type="compositionally biased region" description="Acidic residues" evidence="7">
    <location>
        <begin position="460"/>
        <end position="473"/>
    </location>
</feature>
<keyword evidence="6" id="KW-0175">Coiled coil</keyword>
<feature type="region of interest" description="Disordered" evidence="7">
    <location>
        <begin position="537"/>
        <end position="556"/>
    </location>
</feature>
<reference evidence="9" key="1">
    <citation type="journal article" date="2016" name="Genome Announc.">
        <title>Genome sequence of Ustilaginoidea virens IPU010, a rice pathogenic fungus causing false smut.</title>
        <authorList>
            <person name="Kumagai T."/>
            <person name="Ishii T."/>
            <person name="Terai G."/>
            <person name="Umemura M."/>
            <person name="Machida M."/>
            <person name="Asai K."/>
        </authorList>
    </citation>
    <scope>NUCLEOTIDE SEQUENCE [LARGE SCALE GENOMIC DNA]</scope>
    <source>
        <strain evidence="9">IPU010</strain>
    </source>
</reference>
<feature type="compositionally biased region" description="Basic residues" evidence="7">
    <location>
        <begin position="617"/>
        <end position="628"/>
    </location>
</feature>
<name>A0A1B5KTG2_USTVR</name>
<evidence type="ECO:0000256" key="3">
    <source>
        <dbReference type="ARBA" id="ARBA00022664"/>
    </source>
</evidence>
<keyword evidence="5" id="KW-0539">Nucleus</keyword>
<dbReference type="EMBL" id="BBTG02000001">
    <property type="protein sequence ID" value="GAO14234.1"/>
    <property type="molecule type" value="Genomic_DNA"/>
</dbReference>
<dbReference type="Pfam" id="PF19252">
    <property type="entry name" value="HIND"/>
    <property type="match status" value="1"/>
</dbReference>
<protein>
    <recommendedName>
        <fullName evidence="10">SART-1 family protein</fullName>
    </recommendedName>
</protein>
<feature type="compositionally biased region" description="Basic and acidic residues" evidence="7">
    <location>
        <begin position="57"/>
        <end position="79"/>
    </location>
</feature>
<feature type="compositionally biased region" description="Polar residues" evidence="7">
    <location>
        <begin position="42"/>
        <end position="56"/>
    </location>
</feature>
<feature type="compositionally biased region" description="Basic residues" evidence="7">
    <location>
        <begin position="310"/>
        <end position="321"/>
    </location>
</feature>
<gene>
    <name evidence="8" type="ORF">UVI_02001330</name>
</gene>
<sequence>MDAATIQETNRIRASLGMKPLPVPGAAASHADKSHASGDQEAASTLETRQAQSYDNYQKHQDAEAARRKRQDRAAAIRKARDEAQRFAVLEGKGLGDAGDKDPQDARSWLMGQKKRQKRIDKARRLEEELAAAEAAAAAAVQYTSKDLAGIKVAHDTSEFLGGEDQILTLKDATIDENEDQGDELENLGLREQEKLSERLDLKKKRPGYDPNDVEDGQGGILAQYDDEIHGKKGKKFTLDGSGTIAELADILGEPAPQTNGINVQLDDVIGMFISLAQGSPCDPSQKLIPSTGDAPISSDYLAASEVKVKKPKKKKSRGTRQKQYDDDDIFPLDPAAADRNGMKLDNQESKKRKVDSDTFVDDDDLQASLALQRKSALKKRNKVKPEDVAKRIKEEQENDAHEDADGNAQSDGGGLVIGEISEFVSGLSKRDDDEERKPKRPRTQTMSPQQPSEDHAMENGDDDDDDDDDDDEAAAKEALEEPLAETGVEEEKTVGGGMGAALALLRERGLIEGSQGTEYDNFRQREEFLARKRLLEEELDDQTRQQRERDRMSGRLDRMSVREREDWARQQNMWRDQQQSRRMAELFSANYKPAVQLKYTDDHGRSLDQKEAFKHLSHQFHGKGSGKGKTEKRLKKIDDEKRREAQSLFDASANGGMSAATAQQLKKRREAGVRLG</sequence>
<comment type="caution">
    <text evidence="8">The sequence shown here is derived from an EMBL/GenBank/DDBJ whole genome shotgun (WGS) entry which is preliminary data.</text>
</comment>
<feature type="region of interest" description="Disordered" evidence="7">
    <location>
        <begin position="308"/>
        <end position="362"/>
    </location>
</feature>
<evidence type="ECO:0000256" key="6">
    <source>
        <dbReference type="SAM" id="Coils"/>
    </source>
</evidence>
<keyword evidence="4" id="KW-0508">mRNA splicing</keyword>
<dbReference type="InterPro" id="IPR045347">
    <property type="entry name" value="HIND"/>
</dbReference>
<evidence type="ECO:0000313" key="8">
    <source>
        <dbReference type="EMBL" id="GAO14234.1"/>
    </source>
</evidence>
<feature type="compositionally biased region" description="Basic and acidic residues" evidence="7">
    <location>
        <begin position="429"/>
        <end position="438"/>
    </location>
</feature>
<comment type="subcellular location">
    <subcellularLocation>
        <location evidence="1">Nucleus</location>
    </subcellularLocation>
</comment>
<dbReference type="PANTHER" id="PTHR14152">
    <property type="entry name" value="SQUAMOUS CELL CARCINOMA ANTIGEN RECOGNISED BY CYTOTOXIC T LYMPHOCYTES"/>
    <property type="match status" value="1"/>
</dbReference>
<feature type="coiled-coil region" evidence="6">
    <location>
        <begin position="116"/>
        <end position="143"/>
    </location>
</feature>
<dbReference type="Pfam" id="PF03343">
    <property type="entry name" value="SART-1"/>
    <property type="match status" value="1"/>
</dbReference>
<dbReference type="Proteomes" id="UP000054053">
    <property type="component" value="Unassembled WGS sequence"/>
</dbReference>
<feature type="region of interest" description="Disordered" evidence="7">
    <location>
        <begin position="617"/>
        <end position="677"/>
    </location>
</feature>
<dbReference type="PANTHER" id="PTHR14152:SF5">
    <property type="entry name" value="U4_U6.U5 TRI-SNRNP-ASSOCIATED PROTEIN 1"/>
    <property type="match status" value="1"/>
</dbReference>
<evidence type="ECO:0000256" key="4">
    <source>
        <dbReference type="ARBA" id="ARBA00023187"/>
    </source>
</evidence>
<feature type="compositionally biased region" description="Basic and acidic residues" evidence="7">
    <location>
        <begin position="384"/>
        <end position="405"/>
    </location>
</feature>
<dbReference type="GO" id="GO:0000481">
    <property type="term" value="P:maturation of 5S rRNA"/>
    <property type="evidence" value="ECO:0007669"/>
    <property type="project" value="TreeGrafter"/>
</dbReference>